<keyword evidence="2" id="KW-1185">Reference proteome</keyword>
<dbReference type="RefSeq" id="WP_182845862.1">
    <property type="nucleotide sequence ID" value="NZ_BAAALP010000056.1"/>
</dbReference>
<proteinExistence type="predicted"/>
<reference evidence="1 2" key="1">
    <citation type="submission" date="2020-08" db="EMBL/GenBank/DDBJ databases">
        <title>Genomic Encyclopedia of Type Strains, Phase IV (KMG-IV): sequencing the most valuable type-strain genomes for metagenomic binning, comparative biology and taxonomic classification.</title>
        <authorList>
            <person name="Goeker M."/>
        </authorList>
    </citation>
    <scope>NUCLEOTIDE SEQUENCE [LARGE SCALE GENOMIC DNA]</scope>
    <source>
        <strain evidence="1 2">DSM 44197</strain>
    </source>
</reference>
<protein>
    <submittedName>
        <fullName evidence="1">Uncharacterized protein</fullName>
    </submittedName>
</protein>
<dbReference type="EMBL" id="JACJIA010000007">
    <property type="protein sequence ID" value="MBA8953697.1"/>
    <property type="molecule type" value="Genomic_DNA"/>
</dbReference>
<dbReference type="AlphaFoldDB" id="A0A7W3QNJ5"/>
<name>A0A7W3QNJ5_ACTNM</name>
<accession>A0A7W3QNJ5</accession>
<sequence>MTWYANTDYRVPATSVYGSAGPCDSAGYRLRPDSYWSRNLSSARGSGSCNTARFADIAGTYSGTFALPVPYLGSALNDTVGTFWVYYR</sequence>
<gene>
    <name evidence="1" type="ORF">HNR61_005350</name>
</gene>
<evidence type="ECO:0000313" key="2">
    <source>
        <dbReference type="Proteomes" id="UP000572680"/>
    </source>
</evidence>
<comment type="caution">
    <text evidence="1">The sequence shown here is derived from an EMBL/GenBank/DDBJ whole genome shotgun (WGS) entry which is preliminary data.</text>
</comment>
<evidence type="ECO:0000313" key="1">
    <source>
        <dbReference type="EMBL" id="MBA8953697.1"/>
    </source>
</evidence>
<organism evidence="1 2">
    <name type="scientific">Actinomadura namibiensis</name>
    <dbReference type="NCBI Taxonomy" id="182080"/>
    <lineage>
        <taxon>Bacteria</taxon>
        <taxon>Bacillati</taxon>
        <taxon>Actinomycetota</taxon>
        <taxon>Actinomycetes</taxon>
        <taxon>Streptosporangiales</taxon>
        <taxon>Thermomonosporaceae</taxon>
        <taxon>Actinomadura</taxon>
    </lineage>
</organism>
<dbReference type="Proteomes" id="UP000572680">
    <property type="component" value="Unassembled WGS sequence"/>
</dbReference>